<dbReference type="EC" id="3.2.1.99" evidence="4 8"/>
<dbReference type="CDD" id="cd18831">
    <property type="entry name" value="GH43_AnAbnA-like"/>
    <property type="match status" value="1"/>
</dbReference>
<evidence type="ECO:0000256" key="10">
    <source>
        <dbReference type="PIRSR" id="PIRSR606710-2"/>
    </source>
</evidence>
<evidence type="ECO:0000256" key="11">
    <source>
        <dbReference type="SAM" id="SignalP"/>
    </source>
</evidence>
<evidence type="ECO:0000313" key="12">
    <source>
        <dbReference type="EMBL" id="PYH91135.1"/>
    </source>
</evidence>
<comment type="catalytic activity">
    <reaction evidence="1 8">
        <text>Endohydrolysis of (1-&gt;5)-alpha-arabinofuranosidic linkages in (1-&gt;5)-arabinans.</text>
        <dbReference type="EC" id="3.2.1.99"/>
    </reaction>
</comment>
<evidence type="ECO:0000256" key="3">
    <source>
        <dbReference type="ARBA" id="ARBA00009865"/>
    </source>
</evidence>
<dbReference type="GO" id="GO:0031222">
    <property type="term" value="P:arabinan catabolic process"/>
    <property type="evidence" value="ECO:0007669"/>
    <property type="project" value="UniProtKB-UniPathway"/>
</dbReference>
<dbReference type="InterPro" id="IPR016840">
    <property type="entry name" value="Glyco_hydro_43_endo_a_Ara-ase"/>
</dbReference>
<reference evidence="12 13" key="1">
    <citation type="submission" date="2018-02" db="EMBL/GenBank/DDBJ databases">
        <title>The genomes of Aspergillus section Nigri reveals drivers in fungal speciation.</title>
        <authorList>
            <consortium name="DOE Joint Genome Institute"/>
            <person name="Vesth T.C."/>
            <person name="Nybo J."/>
            <person name="Theobald S."/>
            <person name="Brandl J."/>
            <person name="Frisvad J.C."/>
            <person name="Nielsen K.F."/>
            <person name="Lyhne E.K."/>
            <person name="Kogle M.E."/>
            <person name="Kuo A."/>
            <person name="Riley R."/>
            <person name="Clum A."/>
            <person name="Nolan M."/>
            <person name="Lipzen A."/>
            <person name="Salamov A."/>
            <person name="Henrissat B."/>
            <person name="Wiebenga A."/>
            <person name="De vries R.P."/>
            <person name="Grigoriev I.V."/>
            <person name="Mortensen U.H."/>
            <person name="Andersen M.R."/>
            <person name="Baker S.E."/>
        </authorList>
    </citation>
    <scope>NUCLEOTIDE SEQUENCE [LARGE SCALE GENOMIC DNA]</scope>
    <source>
        <strain evidence="12 13">CBS 707.79</strain>
    </source>
</reference>
<evidence type="ECO:0000256" key="8">
    <source>
        <dbReference type="PIRNR" id="PIRNR026534"/>
    </source>
</evidence>
<feature type="signal peptide" evidence="11">
    <location>
        <begin position="1"/>
        <end position="19"/>
    </location>
</feature>
<dbReference type="VEuPathDB" id="FungiDB:BO71DRAFT_360074"/>
<dbReference type="InterPro" id="IPR050727">
    <property type="entry name" value="GH43_arabinanases"/>
</dbReference>
<dbReference type="OrthoDB" id="195678at2759"/>
<keyword evidence="6 8" id="KW-0378">Hydrolase</keyword>
<dbReference type="UniPathway" id="UPA00667"/>
<keyword evidence="5 11" id="KW-0732">Signal</keyword>
<dbReference type="PIRSF" id="PIRSF026534">
    <property type="entry name" value="Endo_alpha-L-arabinosidase"/>
    <property type="match status" value="1"/>
</dbReference>
<dbReference type="InterPro" id="IPR006710">
    <property type="entry name" value="Glyco_hydro_43"/>
</dbReference>
<accession>A0A319D0L9</accession>
<evidence type="ECO:0000256" key="2">
    <source>
        <dbReference type="ARBA" id="ARBA00004834"/>
    </source>
</evidence>
<dbReference type="STRING" id="1448320.A0A319D0L9"/>
<dbReference type="PANTHER" id="PTHR43301:SF3">
    <property type="entry name" value="ARABINAN ENDO-1,5-ALPHA-L-ARABINOSIDASE A-RELATED"/>
    <property type="match status" value="1"/>
</dbReference>
<sequence length="320" mass="34576">MFQALATLLLLPALAFGYADPESCSGECVVSDPGLIRRVSDGKYFRFSTGNEISYASSDSLLGPWDVIGSVLPDGSKIDLAGNTDLWAPDVHYIEETYYVFYSVSTFGSQSSAIGLATSATMELDSWTDHGSVGVVSSSSKLYNAIDPNLIKADGTFYLNFGSFYDDIYQVELNSAGTKASGSAAYNLAFNATTDHSEEGSFMYQYGDYYYLFFSSGACCSLDTDRPAAGEEYKIMVCRSTEATGNFVDKDGVSCQASGGTPVLESHGTTYAPGGQGVFDDPEEGTVLYYHYINTDIGYADDDKQFGWNKITWSSGWPSV</sequence>
<dbReference type="Proteomes" id="UP000247810">
    <property type="component" value="Unassembled WGS sequence"/>
</dbReference>
<dbReference type="FunFam" id="2.115.10.20:FF:000005">
    <property type="entry name" value="Arabinan endo-1,5-alpha-L-arabinosidase"/>
    <property type="match status" value="1"/>
</dbReference>
<comment type="similarity">
    <text evidence="3 8">Belongs to the glycosyl hydrolase 43 family.</text>
</comment>
<feature type="active site" description="Proton donor" evidence="9">
    <location>
        <position position="199"/>
    </location>
</feature>
<dbReference type="Pfam" id="PF04616">
    <property type="entry name" value="Glyco_hydro_43"/>
    <property type="match status" value="1"/>
</dbReference>
<dbReference type="InterPro" id="IPR023296">
    <property type="entry name" value="Glyco_hydro_beta-prop_sf"/>
</dbReference>
<evidence type="ECO:0000256" key="7">
    <source>
        <dbReference type="ARBA" id="ARBA00023295"/>
    </source>
</evidence>
<feature type="site" description="Important for catalytic activity, responsible for pKa modulation of the active site Glu and correct orientation of both the proton donor and substrate" evidence="10">
    <location>
        <position position="147"/>
    </location>
</feature>
<evidence type="ECO:0000256" key="4">
    <source>
        <dbReference type="ARBA" id="ARBA00012586"/>
    </source>
</evidence>
<gene>
    <name evidence="12" type="ORF">BO71DRAFT_360074</name>
</gene>
<dbReference type="GO" id="GO:0046558">
    <property type="term" value="F:arabinan endo-1,5-alpha-L-arabinosidase activity"/>
    <property type="evidence" value="ECO:0007669"/>
    <property type="project" value="UniProtKB-EC"/>
</dbReference>
<evidence type="ECO:0000313" key="13">
    <source>
        <dbReference type="Proteomes" id="UP000247810"/>
    </source>
</evidence>
<dbReference type="EMBL" id="KZ825955">
    <property type="protein sequence ID" value="PYH91135.1"/>
    <property type="molecule type" value="Genomic_DNA"/>
</dbReference>
<keyword evidence="13" id="KW-1185">Reference proteome</keyword>
<proteinExistence type="inferred from homology"/>
<evidence type="ECO:0000256" key="6">
    <source>
        <dbReference type="ARBA" id="ARBA00022801"/>
    </source>
</evidence>
<dbReference type="PANTHER" id="PTHR43301">
    <property type="entry name" value="ARABINAN ENDO-1,5-ALPHA-L-ARABINOSIDASE"/>
    <property type="match status" value="1"/>
</dbReference>
<comment type="pathway">
    <text evidence="2 8">Glycan metabolism; L-arabinan degradation.</text>
</comment>
<dbReference type="AlphaFoldDB" id="A0A319D0L9"/>
<organism evidence="12 13">
    <name type="scientific">Aspergillus ellipticus CBS 707.79</name>
    <dbReference type="NCBI Taxonomy" id="1448320"/>
    <lineage>
        <taxon>Eukaryota</taxon>
        <taxon>Fungi</taxon>
        <taxon>Dikarya</taxon>
        <taxon>Ascomycota</taxon>
        <taxon>Pezizomycotina</taxon>
        <taxon>Eurotiomycetes</taxon>
        <taxon>Eurotiomycetidae</taxon>
        <taxon>Eurotiales</taxon>
        <taxon>Aspergillaceae</taxon>
        <taxon>Aspergillus</taxon>
        <taxon>Aspergillus subgen. Circumdati</taxon>
    </lineage>
</organism>
<evidence type="ECO:0000256" key="5">
    <source>
        <dbReference type="ARBA" id="ARBA00022729"/>
    </source>
</evidence>
<feature type="active site" description="Proton acceptor" evidence="9">
    <location>
        <position position="32"/>
    </location>
</feature>
<dbReference type="Gene3D" id="2.115.10.20">
    <property type="entry name" value="Glycosyl hydrolase domain, family 43"/>
    <property type="match status" value="1"/>
</dbReference>
<evidence type="ECO:0000256" key="1">
    <source>
        <dbReference type="ARBA" id="ARBA00000375"/>
    </source>
</evidence>
<dbReference type="SUPFAM" id="SSF75005">
    <property type="entry name" value="Arabinanase/levansucrase/invertase"/>
    <property type="match status" value="1"/>
</dbReference>
<protein>
    <recommendedName>
        <fullName evidence="4 8">Arabinan endo-1,5-alpha-L-arabinosidase</fullName>
        <ecNumber evidence="4 8">3.2.1.99</ecNumber>
    </recommendedName>
</protein>
<feature type="chain" id="PRO_5016345077" description="Arabinan endo-1,5-alpha-L-arabinosidase" evidence="11">
    <location>
        <begin position="20"/>
        <end position="320"/>
    </location>
</feature>
<evidence type="ECO:0000256" key="9">
    <source>
        <dbReference type="PIRSR" id="PIRSR606710-1"/>
    </source>
</evidence>
<name>A0A319D0L9_9EURO</name>
<keyword evidence="7 8" id="KW-0326">Glycosidase</keyword>